<reference evidence="2 3" key="1">
    <citation type="submission" date="2020-04" db="EMBL/GenBank/DDBJ databases">
        <title>Molecular characterization of pseudomonads from Agaricus bisporus reveal novel blotch 2 pathogens in Western Europe.</title>
        <authorList>
            <person name="Taparia T."/>
            <person name="Krijger M."/>
            <person name="Haynes E."/>
            <person name="Elpinstone J.G."/>
            <person name="Noble R."/>
            <person name="Van Der Wolf J."/>
        </authorList>
    </citation>
    <scope>NUCLEOTIDE SEQUENCE [LARGE SCALE GENOMIC DNA]</scope>
    <source>
        <strain evidence="2 3">B7002</strain>
    </source>
</reference>
<comment type="caution">
    <text evidence="2">The sequence shown here is derived from an EMBL/GenBank/DDBJ whole genome shotgun (WGS) entry which is preliminary data.</text>
</comment>
<evidence type="ECO:0000313" key="3">
    <source>
        <dbReference type="Proteomes" id="UP000560470"/>
    </source>
</evidence>
<dbReference type="AlphaFoldDB" id="A0A7Y7RZ13"/>
<feature type="domain" description="YDG" evidence="1">
    <location>
        <begin position="1"/>
        <end position="65"/>
    </location>
</feature>
<feature type="non-terminal residue" evidence="2">
    <location>
        <position position="1"/>
    </location>
</feature>
<dbReference type="Proteomes" id="UP000560470">
    <property type="component" value="Unassembled WGS sequence"/>
</dbReference>
<dbReference type="Pfam" id="PF18657">
    <property type="entry name" value="YDG"/>
    <property type="match status" value="1"/>
</dbReference>
<evidence type="ECO:0000313" key="2">
    <source>
        <dbReference type="EMBL" id="NVZ59990.1"/>
    </source>
</evidence>
<protein>
    <recommendedName>
        <fullName evidence="1">YDG domain-containing protein</fullName>
    </recommendedName>
</protein>
<organism evidence="2 3">
    <name type="scientific">Pseudomonas edaphica</name>
    <dbReference type="NCBI Taxonomy" id="2006980"/>
    <lineage>
        <taxon>Bacteria</taxon>
        <taxon>Pseudomonadati</taxon>
        <taxon>Pseudomonadota</taxon>
        <taxon>Gammaproteobacteria</taxon>
        <taxon>Pseudomonadales</taxon>
        <taxon>Pseudomonadaceae</taxon>
        <taxon>Pseudomonas</taxon>
    </lineage>
</organism>
<sequence>NKVYDGTSTATVHGGLDSNTVVADDDLSVTTNGLFADKNVGQGKAVSVFGSLTGADAGNYQFIAPSNGIVVAAVTPRTIGGA</sequence>
<dbReference type="InterPro" id="IPR041248">
    <property type="entry name" value="YDG"/>
</dbReference>
<evidence type="ECO:0000259" key="1">
    <source>
        <dbReference type="Pfam" id="PF18657"/>
    </source>
</evidence>
<feature type="non-terminal residue" evidence="2">
    <location>
        <position position="82"/>
    </location>
</feature>
<proteinExistence type="predicted"/>
<dbReference type="EMBL" id="JACAOZ010000038">
    <property type="protein sequence ID" value="NVZ59990.1"/>
    <property type="molecule type" value="Genomic_DNA"/>
</dbReference>
<gene>
    <name evidence="2" type="ORF">HX797_27355</name>
</gene>
<accession>A0A7Y7RZ13</accession>
<name>A0A7Y7RZ13_9PSED</name>
<dbReference type="RefSeq" id="WP_177034912.1">
    <property type="nucleotide sequence ID" value="NZ_JACAOZ010000038.1"/>
</dbReference>